<evidence type="ECO:0000256" key="1">
    <source>
        <dbReference type="ARBA" id="ARBA00005251"/>
    </source>
</evidence>
<reference evidence="4" key="1">
    <citation type="journal article" date="2015" name="Genome Biol. Evol.">
        <title>Nucleomorph Genome Sequences of Two Chlorarachniophytes, Amorphochlora amoebiformis and Lotharella vacuolata.</title>
        <authorList>
            <person name="Suzuki S."/>
            <person name="Shirato S."/>
            <person name="Hirakawa Y."/>
            <person name="Ishida K."/>
        </authorList>
    </citation>
    <scope>NUCLEOTIDE SEQUENCE</scope>
    <source>
        <strain evidence="4">CCMP240</strain>
    </source>
</reference>
<dbReference type="SUPFAM" id="SSF54211">
    <property type="entry name" value="Ribosomal protein S5 domain 2-like"/>
    <property type="match status" value="1"/>
</dbReference>
<dbReference type="GO" id="GO:0003723">
    <property type="term" value="F:RNA binding"/>
    <property type="evidence" value="ECO:0007669"/>
    <property type="project" value="TreeGrafter"/>
</dbReference>
<accession>A0A0H5BGU3</accession>
<dbReference type="GO" id="GO:0022627">
    <property type="term" value="C:cytosolic small ribosomal subunit"/>
    <property type="evidence" value="ECO:0007669"/>
    <property type="project" value="TreeGrafter"/>
</dbReference>
<dbReference type="GO" id="GO:0000462">
    <property type="term" value="P:maturation of SSU-rRNA from tricistronic rRNA transcript (SSU-rRNA, 5.8S rRNA, LSU-rRNA)"/>
    <property type="evidence" value="ECO:0007669"/>
    <property type="project" value="TreeGrafter"/>
</dbReference>
<evidence type="ECO:0000256" key="2">
    <source>
        <dbReference type="ARBA" id="ARBA00022980"/>
    </source>
</evidence>
<dbReference type="GO" id="GO:0006412">
    <property type="term" value="P:translation"/>
    <property type="evidence" value="ECO:0007669"/>
    <property type="project" value="InterPro"/>
</dbReference>
<organism evidence="4">
    <name type="scientific">Lotharella vacuolata</name>
    <dbReference type="NCBI Taxonomy" id="74820"/>
    <lineage>
        <taxon>Eukaryota</taxon>
        <taxon>Sar</taxon>
        <taxon>Rhizaria</taxon>
        <taxon>Cercozoa</taxon>
        <taxon>Chlorarachniophyceae</taxon>
        <taxon>Lotharella</taxon>
    </lineage>
</organism>
<sequence>MNFQTHGREVRILNYKKNSHAVATCTKGNFSLKINGFSLNQIKPNIIRDKILEPFYILGLNKKIPIKIKIYVKGGGQVSRIYAIRQALSKSLIHYFKKFTNVVYQFQIKYKFLKFDKSLLYNSQKYAEPKKFGGKGARSRFQKSYR</sequence>
<evidence type="ECO:0000256" key="3">
    <source>
        <dbReference type="ARBA" id="ARBA00023274"/>
    </source>
</evidence>
<dbReference type="AlphaFoldDB" id="A0A0H5BGU3"/>
<keyword evidence="3" id="KW-0687">Ribonucleoprotein</keyword>
<keyword evidence="2 4" id="KW-0689">Ribosomal protein</keyword>
<dbReference type="InterPro" id="IPR014721">
    <property type="entry name" value="Ribsml_uS5_D2-typ_fold_subgr"/>
</dbReference>
<protein>
    <submittedName>
        <fullName evidence="4">Ribosomal protein S16</fullName>
    </submittedName>
</protein>
<dbReference type="PANTHER" id="PTHR21569:SF16">
    <property type="entry name" value="RIBOSOMAL PROTEIN S16"/>
    <property type="match status" value="1"/>
</dbReference>
<proteinExistence type="inferred from homology"/>
<gene>
    <name evidence="4" type="primary">rps16</name>
</gene>
<dbReference type="GO" id="GO:0003735">
    <property type="term" value="F:structural constituent of ribosome"/>
    <property type="evidence" value="ECO:0007669"/>
    <property type="project" value="InterPro"/>
</dbReference>
<keyword evidence="4" id="KW-0542">Nucleomorph</keyword>
<comment type="similarity">
    <text evidence="1">Belongs to the universal ribosomal protein uS9 family.</text>
</comment>
<geneLocation type="nucleomorph" evidence="4"/>
<dbReference type="InterPro" id="IPR000754">
    <property type="entry name" value="Ribosomal_uS9"/>
</dbReference>
<dbReference type="Pfam" id="PF00380">
    <property type="entry name" value="Ribosomal_S9"/>
    <property type="match status" value="1"/>
</dbReference>
<dbReference type="EMBL" id="AB996599">
    <property type="protein sequence ID" value="BAS01426.1"/>
    <property type="molecule type" value="Genomic_DNA"/>
</dbReference>
<dbReference type="InterPro" id="IPR020568">
    <property type="entry name" value="Ribosomal_Su5_D2-typ_SF"/>
</dbReference>
<evidence type="ECO:0000313" key="4">
    <source>
        <dbReference type="EMBL" id="BAS01426.1"/>
    </source>
</evidence>
<dbReference type="PANTHER" id="PTHR21569">
    <property type="entry name" value="RIBOSOMAL PROTEIN S9"/>
    <property type="match status" value="1"/>
</dbReference>
<dbReference type="Gene3D" id="3.30.230.10">
    <property type="match status" value="1"/>
</dbReference>
<name>A0A0H5BGU3_9EUKA</name>